<evidence type="ECO:0000259" key="11">
    <source>
        <dbReference type="PROSITE" id="PS51017"/>
    </source>
</evidence>
<dbReference type="PROSITE" id="PS51017">
    <property type="entry name" value="CCT"/>
    <property type="match status" value="1"/>
</dbReference>
<keyword evidence="13" id="KW-1185">Reference proteome</keyword>
<dbReference type="Pfam" id="PF06203">
    <property type="entry name" value="CCT"/>
    <property type="match status" value="1"/>
</dbReference>
<evidence type="ECO:0000256" key="1">
    <source>
        <dbReference type="ARBA" id="ARBA00004123"/>
    </source>
</evidence>
<name>A0AAE1M898_9FABA</name>
<dbReference type="Pfam" id="PF00643">
    <property type="entry name" value="zf-B_box"/>
    <property type="match status" value="1"/>
</dbReference>
<sequence>MLKMDYGGGYTSNWVRLCDSCGSSASTLYCHTDSEYLCSSCDGQIHALGSPGWPHHRVKLCGACENAPVAFTCKADDASLCVNCDFEIHSANPIASRHKRVPVSPLPHILNDNVETPDNQPNYEVIDNRNNMSSKEMDEREADSWLLLGSADTIDNQVGDGFMIGEPEDNHHAYVGLVEECDSSTKFTTFHEDHDQGQQTYSSSEEMNESDSVVPVQSVEADQPKQLQPPQQQQQNIHFNMEQKPSSRVSFTNSASNCRSVAVPYMVAQMLQRGTMSEKPGYRFPQGTEIFPSGSSVPMQIHFGQMNRKAGVEKYREKKKSRKFEKRIRYAYRKAYAEKRPRVKGRFVKRQDLTSDEAVPLH</sequence>
<gene>
    <name evidence="12" type="ORF">QN277_006895</name>
</gene>
<dbReference type="InterPro" id="IPR000315">
    <property type="entry name" value="Znf_B-box"/>
</dbReference>
<evidence type="ECO:0000256" key="7">
    <source>
        <dbReference type="PROSITE-ProRule" id="PRU00024"/>
    </source>
</evidence>
<evidence type="ECO:0000313" key="13">
    <source>
        <dbReference type="Proteomes" id="UP001293593"/>
    </source>
</evidence>
<feature type="domain" description="B box-type" evidence="10">
    <location>
        <begin position="13"/>
        <end position="60"/>
    </location>
</feature>
<dbReference type="InterPro" id="IPR045281">
    <property type="entry name" value="CONSTANS-like"/>
</dbReference>
<evidence type="ECO:0000256" key="4">
    <source>
        <dbReference type="ARBA" id="ARBA00022771"/>
    </source>
</evidence>
<dbReference type="PANTHER" id="PTHR31319">
    <property type="entry name" value="ZINC FINGER PROTEIN CONSTANS-LIKE 4"/>
    <property type="match status" value="1"/>
</dbReference>
<dbReference type="GO" id="GO:0008270">
    <property type="term" value="F:zinc ion binding"/>
    <property type="evidence" value="ECO:0007669"/>
    <property type="project" value="UniProtKB-KW"/>
</dbReference>
<feature type="domain" description="CCT" evidence="11">
    <location>
        <begin position="308"/>
        <end position="350"/>
    </location>
</feature>
<dbReference type="GO" id="GO:0009909">
    <property type="term" value="P:regulation of flower development"/>
    <property type="evidence" value="ECO:0007669"/>
    <property type="project" value="InterPro"/>
</dbReference>
<keyword evidence="6 8" id="KW-0539">Nucleus</keyword>
<dbReference type="InterPro" id="IPR010402">
    <property type="entry name" value="CCT_domain"/>
</dbReference>
<dbReference type="EMBL" id="JAWXYG010000012">
    <property type="protein sequence ID" value="KAK4257287.1"/>
    <property type="molecule type" value="Genomic_DNA"/>
</dbReference>
<dbReference type="GO" id="GO:0005634">
    <property type="term" value="C:nucleus"/>
    <property type="evidence" value="ECO:0007669"/>
    <property type="project" value="UniProtKB-SubCell"/>
</dbReference>
<dbReference type="SMART" id="SM00336">
    <property type="entry name" value="BBOX"/>
    <property type="match status" value="2"/>
</dbReference>
<evidence type="ECO:0000259" key="10">
    <source>
        <dbReference type="PROSITE" id="PS50119"/>
    </source>
</evidence>
<organism evidence="12 13">
    <name type="scientific">Acacia crassicarpa</name>
    <name type="common">northern wattle</name>
    <dbReference type="NCBI Taxonomy" id="499986"/>
    <lineage>
        <taxon>Eukaryota</taxon>
        <taxon>Viridiplantae</taxon>
        <taxon>Streptophyta</taxon>
        <taxon>Embryophyta</taxon>
        <taxon>Tracheophyta</taxon>
        <taxon>Spermatophyta</taxon>
        <taxon>Magnoliopsida</taxon>
        <taxon>eudicotyledons</taxon>
        <taxon>Gunneridae</taxon>
        <taxon>Pentapetalae</taxon>
        <taxon>rosids</taxon>
        <taxon>fabids</taxon>
        <taxon>Fabales</taxon>
        <taxon>Fabaceae</taxon>
        <taxon>Caesalpinioideae</taxon>
        <taxon>mimosoid clade</taxon>
        <taxon>Acacieae</taxon>
        <taxon>Acacia</taxon>
    </lineage>
</organism>
<evidence type="ECO:0000256" key="8">
    <source>
        <dbReference type="PROSITE-ProRule" id="PRU00357"/>
    </source>
</evidence>
<feature type="region of interest" description="Disordered" evidence="9">
    <location>
        <begin position="192"/>
        <end position="235"/>
    </location>
</feature>
<comment type="similarity">
    <text evidence="2">Belongs to the CONSTANS family.</text>
</comment>
<comment type="caution">
    <text evidence="12">The sequence shown here is derived from an EMBL/GenBank/DDBJ whole genome shotgun (WGS) entry which is preliminary data.</text>
</comment>
<evidence type="ECO:0000313" key="12">
    <source>
        <dbReference type="EMBL" id="KAK4257287.1"/>
    </source>
</evidence>
<protein>
    <submittedName>
        <fullName evidence="12">Uncharacterized protein</fullName>
    </submittedName>
</protein>
<keyword evidence="3" id="KW-0479">Metal-binding</keyword>
<dbReference type="CDD" id="cd19821">
    <property type="entry name" value="Bbox1_BBX-like"/>
    <property type="match status" value="2"/>
</dbReference>
<feature type="compositionally biased region" description="Low complexity" evidence="9">
    <location>
        <begin position="224"/>
        <end position="235"/>
    </location>
</feature>
<evidence type="ECO:0000256" key="6">
    <source>
        <dbReference type="ARBA" id="ARBA00023242"/>
    </source>
</evidence>
<reference evidence="12" key="1">
    <citation type="submission" date="2023-10" db="EMBL/GenBank/DDBJ databases">
        <title>Chromosome-level genome of the transformable northern wattle, Acacia crassicarpa.</title>
        <authorList>
            <person name="Massaro I."/>
            <person name="Sinha N.R."/>
            <person name="Poethig S."/>
            <person name="Leichty A.R."/>
        </authorList>
    </citation>
    <scope>NUCLEOTIDE SEQUENCE</scope>
    <source>
        <strain evidence="12">Acra3RX</strain>
        <tissue evidence="12">Leaf</tissue>
    </source>
</reference>
<feature type="domain" description="B box-type" evidence="10">
    <location>
        <begin position="56"/>
        <end position="103"/>
    </location>
</feature>
<accession>A0AAE1M898</accession>
<dbReference type="GO" id="GO:2000028">
    <property type="term" value="P:regulation of photoperiodism, flowering"/>
    <property type="evidence" value="ECO:0007669"/>
    <property type="project" value="TreeGrafter"/>
</dbReference>
<evidence type="ECO:0000256" key="2">
    <source>
        <dbReference type="ARBA" id="ARBA00010024"/>
    </source>
</evidence>
<dbReference type="PROSITE" id="PS50119">
    <property type="entry name" value="ZF_BBOX"/>
    <property type="match status" value="2"/>
</dbReference>
<dbReference type="AlphaFoldDB" id="A0AAE1M898"/>
<dbReference type="Proteomes" id="UP001293593">
    <property type="component" value="Unassembled WGS sequence"/>
</dbReference>
<dbReference type="PANTHER" id="PTHR31319:SF45">
    <property type="entry name" value="ZINC FINGER PROTEIN HD1-LIKE"/>
    <property type="match status" value="1"/>
</dbReference>
<dbReference type="InterPro" id="IPR049808">
    <property type="entry name" value="CONSTANS-like_Bbox1"/>
</dbReference>
<proteinExistence type="inferred from homology"/>
<evidence type="ECO:0000256" key="3">
    <source>
        <dbReference type="ARBA" id="ARBA00022723"/>
    </source>
</evidence>
<keyword evidence="4 7" id="KW-0863">Zinc-finger</keyword>
<evidence type="ECO:0000256" key="9">
    <source>
        <dbReference type="SAM" id="MobiDB-lite"/>
    </source>
</evidence>
<dbReference type="GO" id="GO:0003700">
    <property type="term" value="F:DNA-binding transcription factor activity"/>
    <property type="evidence" value="ECO:0007669"/>
    <property type="project" value="TreeGrafter"/>
</dbReference>
<keyword evidence="5" id="KW-0862">Zinc</keyword>
<evidence type="ECO:0000256" key="5">
    <source>
        <dbReference type="ARBA" id="ARBA00022833"/>
    </source>
</evidence>
<comment type="subcellular location">
    <subcellularLocation>
        <location evidence="1 8">Nucleus</location>
    </subcellularLocation>
</comment>